<evidence type="ECO:0000256" key="1">
    <source>
        <dbReference type="SAM" id="MobiDB-lite"/>
    </source>
</evidence>
<gene>
    <name evidence="2" type="ORF">PHYEVI_LOCUS9742</name>
</gene>
<evidence type="ECO:0000313" key="2">
    <source>
        <dbReference type="EMBL" id="CAG9863452.1"/>
    </source>
</evidence>
<evidence type="ECO:0000313" key="3">
    <source>
        <dbReference type="Proteomes" id="UP001153712"/>
    </source>
</evidence>
<feature type="compositionally biased region" description="Polar residues" evidence="1">
    <location>
        <begin position="69"/>
        <end position="81"/>
    </location>
</feature>
<keyword evidence="3" id="KW-1185">Reference proteome</keyword>
<protein>
    <submittedName>
        <fullName evidence="2">Uncharacterized protein</fullName>
    </submittedName>
</protein>
<feature type="compositionally biased region" description="Basic and acidic residues" evidence="1">
    <location>
        <begin position="84"/>
        <end position="96"/>
    </location>
</feature>
<name>A0A9N9XT97_PHYSR</name>
<dbReference type="AlphaFoldDB" id="A0A9N9XT97"/>
<feature type="region of interest" description="Disordered" evidence="1">
    <location>
        <begin position="43"/>
        <end position="96"/>
    </location>
</feature>
<dbReference type="Proteomes" id="UP001153712">
    <property type="component" value="Chromosome 6"/>
</dbReference>
<organism evidence="2 3">
    <name type="scientific">Phyllotreta striolata</name>
    <name type="common">Striped flea beetle</name>
    <name type="synonym">Crioceris striolata</name>
    <dbReference type="NCBI Taxonomy" id="444603"/>
    <lineage>
        <taxon>Eukaryota</taxon>
        <taxon>Metazoa</taxon>
        <taxon>Ecdysozoa</taxon>
        <taxon>Arthropoda</taxon>
        <taxon>Hexapoda</taxon>
        <taxon>Insecta</taxon>
        <taxon>Pterygota</taxon>
        <taxon>Neoptera</taxon>
        <taxon>Endopterygota</taxon>
        <taxon>Coleoptera</taxon>
        <taxon>Polyphaga</taxon>
        <taxon>Cucujiformia</taxon>
        <taxon>Chrysomeloidea</taxon>
        <taxon>Chrysomelidae</taxon>
        <taxon>Galerucinae</taxon>
        <taxon>Alticini</taxon>
        <taxon>Phyllotreta</taxon>
    </lineage>
</organism>
<feature type="region of interest" description="Disordered" evidence="1">
    <location>
        <begin position="1"/>
        <end position="24"/>
    </location>
</feature>
<accession>A0A9N9XT97</accession>
<reference evidence="2" key="1">
    <citation type="submission" date="2022-01" db="EMBL/GenBank/DDBJ databases">
        <authorList>
            <person name="King R."/>
        </authorList>
    </citation>
    <scope>NUCLEOTIDE SEQUENCE</scope>
</reference>
<proteinExistence type="predicted"/>
<sequence length="96" mass="10536">MTKQKNRRRPDDSPSNAGRISPSRAILWYHRQRRIISMSCGTERGRWSATSTGAARGEGTTPLHALTTADVSRTPGHTSGTAEHLLHGGRDQRTSN</sequence>
<dbReference type="EMBL" id="OU900099">
    <property type="protein sequence ID" value="CAG9863452.1"/>
    <property type="molecule type" value="Genomic_DNA"/>
</dbReference>